<feature type="domain" description="AB hydrolase-1" evidence="1">
    <location>
        <begin position="44"/>
        <end position="329"/>
    </location>
</feature>
<dbReference type="Gene3D" id="3.40.50.1820">
    <property type="entry name" value="alpha/beta hydrolase"/>
    <property type="match status" value="1"/>
</dbReference>
<proteinExistence type="predicted"/>
<dbReference type="Proteomes" id="UP000807025">
    <property type="component" value="Unassembled WGS sequence"/>
</dbReference>
<dbReference type="SUPFAM" id="SSF53474">
    <property type="entry name" value="alpha/beta-Hydrolases"/>
    <property type="match status" value="1"/>
</dbReference>
<name>A0A9P5ZUN4_PLEER</name>
<evidence type="ECO:0000259" key="1">
    <source>
        <dbReference type="Pfam" id="PF12697"/>
    </source>
</evidence>
<organism evidence="2 3">
    <name type="scientific">Pleurotus eryngii</name>
    <name type="common">Boletus of the steppes</name>
    <dbReference type="NCBI Taxonomy" id="5323"/>
    <lineage>
        <taxon>Eukaryota</taxon>
        <taxon>Fungi</taxon>
        <taxon>Dikarya</taxon>
        <taxon>Basidiomycota</taxon>
        <taxon>Agaricomycotina</taxon>
        <taxon>Agaricomycetes</taxon>
        <taxon>Agaricomycetidae</taxon>
        <taxon>Agaricales</taxon>
        <taxon>Pleurotineae</taxon>
        <taxon>Pleurotaceae</taxon>
        <taxon>Pleurotus</taxon>
    </lineage>
</organism>
<dbReference type="OrthoDB" id="94039at2759"/>
<accession>A0A9P5ZUN4</accession>
<dbReference type="Pfam" id="PF12697">
    <property type="entry name" value="Abhydrolase_6"/>
    <property type="match status" value="1"/>
</dbReference>
<dbReference type="InterPro" id="IPR029058">
    <property type="entry name" value="AB_hydrolase_fold"/>
</dbReference>
<dbReference type="AlphaFoldDB" id="A0A9P5ZUN4"/>
<reference evidence="2" key="1">
    <citation type="submission" date="2020-11" db="EMBL/GenBank/DDBJ databases">
        <authorList>
            <consortium name="DOE Joint Genome Institute"/>
            <person name="Ahrendt S."/>
            <person name="Riley R."/>
            <person name="Andreopoulos W."/>
            <person name="Labutti K."/>
            <person name="Pangilinan J."/>
            <person name="Ruiz-Duenas F.J."/>
            <person name="Barrasa J.M."/>
            <person name="Sanchez-Garcia M."/>
            <person name="Camarero S."/>
            <person name="Miyauchi S."/>
            <person name="Serrano A."/>
            <person name="Linde D."/>
            <person name="Babiker R."/>
            <person name="Drula E."/>
            <person name="Ayuso-Fernandez I."/>
            <person name="Pacheco R."/>
            <person name="Padilla G."/>
            <person name="Ferreira P."/>
            <person name="Barriuso J."/>
            <person name="Kellner H."/>
            <person name="Castanera R."/>
            <person name="Alfaro M."/>
            <person name="Ramirez L."/>
            <person name="Pisabarro A.G."/>
            <person name="Kuo A."/>
            <person name="Tritt A."/>
            <person name="Lipzen A."/>
            <person name="He G."/>
            <person name="Yan M."/>
            <person name="Ng V."/>
            <person name="Cullen D."/>
            <person name="Martin F."/>
            <person name="Rosso M.-N."/>
            <person name="Henrissat B."/>
            <person name="Hibbett D."/>
            <person name="Martinez A.T."/>
            <person name="Grigoriev I.V."/>
        </authorList>
    </citation>
    <scope>NUCLEOTIDE SEQUENCE</scope>
    <source>
        <strain evidence="2">ATCC 90797</strain>
    </source>
</reference>
<comment type="caution">
    <text evidence="2">The sequence shown here is derived from an EMBL/GenBank/DDBJ whole genome shotgun (WGS) entry which is preliminary data.</text>
</comment>
<keyword evidence="3" id="KW-1185">Reference proteome</keyword>
<protein>
    <submittedName>
        <fullName evidence="2">Alpha/beta-hydrolase</fullName>
    </submittedName>
</protein>
<dbReference type="PANTHER" id="PTHR43194:SF2">
    <property type="entry name" value="PEROXISOMAL MEMBRANE PROTEIN LPX1"/>
    <property type="match status" value="1"/>
</dbReference>
<dbReference type="PANTHER" id="PTHR43194">
    <property type="entry name" value="HYDROLASE ALPHA/BETA FOLD FAMILY"/>
    <property type="match status" value="1"/>
</dbReference>
<sequence>MSTSRVHLTIEPFILTTRDRLRFRANRYTARDDAAARRGTHVTLIFAHGLGFHKEHWEPVIQELFTTDIRSGCPALKEAWSVDSPDHGQSVFLNEEELRHQSISSCDTYGAVIPTLIHSGLVDRDDKIVFIGHSAGASAGVISTSYYERRRDIPYSSMIFVEPMMYSRELLARNDDVQNWIIKASKACLSRRDSWPSISAAKTFLSSKSPWKLWDPRVLDIYVTMGGLRQLPSPPYGADSGVTLTLAKTAQSAAYANVEPHHAASEQLNNIASYIPIQAIFGTRVDYCPRAIQDNIRAVLEKSNNNQIEFIEDAGHTVVQEQPTRLAQALYGFIQRDFSVIQSRL</sequence>
<gene>
    <name evidence="2" type="ORF">BDN71DRAFT_1452011</name>
</gene>
<dbReference type="InterPro" id="IPR000073">
    <property type="entry name" value="AB_hydrolase_1"/>
</dbReference>
<dbReference type="InterPro" id="IPR050228">
    <property type="entry name" value="Carboxylesterase_BioH"/>
</dbReference>
<evidence type="ECO:0000313" key="2">
    <source>
        <dbReference type="EMBL" id="KAF9492091.1"/>
    </source>
</evidence>
<evidence type="ECO:0000313" key="3">
    <source>
        <dbReference type="Proteomes" id="UP000807025"/>
    </source>
</evidence>
<dbReference type="EMBL" id="MU154607">
    <property type="protein sequence ID" value="KAF9492091.1"/>
    <property type="molecule type" value="Genomic_DNA"/>
</dbReference>